<organism evidence="1">
    <name type="scientific">marine sediment metagenome</name>
    <dbReference type="NCBI Taxonomy" id="412755"/>
    <lineage>
        <taxon>unclassified sequences</taxon>
        <taxon>metagenomes</taxon>
        <taxon>ecological metagenomes</taxon>
    </lineage>
</organism>
<feature type="non-terminal residue" evidence="1">
    <location>
        <position position="151"/>
    </location>
</feature>
<comment type="caution">
    <text evidence="1">The sequence shown here is derived from an EMBL/GenBank/DDBJ whole genome shotgun (WGS) entry which is preliminary data.</text>
</comment>
<reference evidence="1" key="1">
    <citation type="journal article" date="2014" name="Front. Microbiol.">
        <title>High frequency of phylogenetically diverse reductive dehalogenase-homologous genes in deep subseafloor sedimentary metagenomes.</title>
        <authorList>
            <person name="Kawai M."/>
            <person name="Futagami T."/>
            <person name="Toyoda A."/>
            <person name="Takaki Y."/>
            <person name="Nishi S."/>
            <person name="Hori S."/>
            <person name="Arai W."/>
            <person name="Tsubouchi T."/>
            <person name="Morono Y."/>
            <person name="Uchiyama I."/>
            <person name="Ito T."/>
            <person name="Fujiyama A."/>
            <person name="Inagaki F."/>
            <person name="Takami H."/>
        </authorList>
    </citation>
    <scope>NUCLEOTIDE SEQUENCE</scope>
    <source>
        <strain evidence="1">Expedition CK06-06</strain>
    </source>
</reference>
<dbReference type="GO" id="GO:0005525">
    <property type="term" value="F:GTP binding"/>
    <property type="evidence" value="ECO:0007669"/>
    <property type="project" value="InterPro"/>
</dbReference>
<dbReference type="AlphaFoldDB" id="X1J758"/>
<dbReference type="Gene3D" id="3.10.20.30">
    <property type="match status" value="1"/>
</dbReference>
<dbReference type="Gene3D" id="3.40.50.300">
    <property type="entry name" value="P-loop containing nucleotide triphosphate hydrolases"/>
    <property type="match status" value="1"/>
</dbReference>
<proteinExistence type="predicted"/>
<protein>
    <recommendedName>
        <fullName evidence="2">G domain-containing protein</fullName>
    </recommendedName>
</protein>
<evidence type="ECO:0008006" key="2">
    <source>
        <dbReference type="Google" id="ProtNLM"/>
    </source>
</evidence>
<dbReference type="GO" id="GO:0016887">
    <property type="term" value="F:ATP hydrolysis activity"/>
    <property type="evidence" value="ECO:0007669"/>
    <property type="project" value="TreeGrafter"/>
</dbReference>
<accession>X1J758</accession>
<dbReference type="InterPro" id="IPR027417">
    <property type="entry name" value="P-loop_NTPase"/>
</dbReference>
<sequence>MTVGIIGLPQAGATTVFDALTGAHGDAGTARRPGEIQVGVLKVPDERLEFISAIYQPKKTTHATIDVEDCGGVFAHMSRLGETANARAMAQARGQEALLIVLRAFQDPTVPHVLGSVDAARDLARIDEELLLADLGVLENRTETIRKALQR</sequence>
<dbReference type="SUPFAM" id="SSF52540">
    <property type="entry name" value="P-loop containing nucleoside triphosphate hydrolases"/>
    <property type="match status" value="1"/>
</dbReference>
<dbReference type="InterPro" id="IPR012675">
    <property type="entry name" value="Beta-grasp_dom_sf"/>
</dbReference>
<dbReference type="GO" id="GO:0005737">
    <property type="term" value="C:cytoplasm"/>
    <property type="evidence" value="ECO:0007669"/>
    <property type="project" value="TreeGrafter"/>
</dbReference>
<evidence type="ECO:0000313" key="1">
    <source>
        <dbReference type="EMBL" id="GAH65588.1"/>
    </source>
</evidence>
<dbReference type="PANTHER" id="PTHR23305:SF18">
    <property type="entry name" value="OBG-TYPE G DOMAIN-CONTAINING PROTEIN"/>
    <property type="match status" value="1"/>
</dbReference>
<dbReference type="PRINTS" id="PR00326">
    <property type="entry name" value="GTP1OBG"/>
</dbReference>
<dbReference type="InterPro" id="IPR023192">
    <property type="entry name" value="TGS-like_dom_sf"/>
</dbReference>
<gene>
    <name evidence="1" type="ORF">S03H2_48585</name>
</gene>
<dbReference type="PANTHER" id="PTHR23305">
    <property type="entry name" value="OBG GTPASE FAMILY"/>
    <property type="match status" value="1"/>
</dbReference>
<dbReference type="Gene3D" id="1.10.150.300">
    <property type="entry name" value="TGS-like domain"/>
    <property type="match status" value="1"/>
</dbReference>
<dbReference type="EMBL" id="BARU01030646">
    <property type="protein sequence ID" value="GAH65588.1"/>
    <property type="molecule type" value="Genomic_DNA"/>
</dbReference>
<name>X1J758_9ZZZZ</name>
<dbReference type="InterPro" id="IPR006073">
    <property type="entry name" value="GTP-bd"/>
</dbReference>